<sequence length="527" mass="59429">MAPENRINIETDKTNDSSNEQPVDDKKPTPHIGTTSSPETIVNNKDVDDTTIFYNLNKEKVNPITPEGEKKLIRKNFLVPPDSNLASTMGIFDDVDMSKKQYNDLFVLFYTGYLIALWPGAWLSQKTGQKQFIVGSLVLWAFLLGMHPLVKTGKQMMALRFILGMTESQIVPSTTVLHQAFFPPKKSPWVQLLWWASGSFANVLLTMVAYKLILEDNAHALVGGISSWKWLHIICVILTFIVCVPLAFFLPNSPIEAKWLSTEEKVHTIAAIRESQSGIRNSTWKWSQVREAFTDLKSWLFIIHMFFNELPNNTSQQLPLIVVGFGFTPAESALFNIAKPLIGSFLVLVSAAMLYATRLGTGYTCAISYIPCFVGGIIELAAPWSNKVALVVGTQISTFKPSYLLGLSWAGTTTTGYTKKLTVLSTCVVAASVANMISPEFWQPQYKPQYTLPWSFMTAFWFISPGMCLIIRWYLVRENNRRKQILEADDTSYEEHEKLDTGDQVINISNEDLDQTDRENLKFIYPL</sequence>
<dbReference type="PANTHER" id="PTHR43791">
    <property type="entry name" value="PERMEASE-RELATED"/>
    <property type="match status" value="1"/>
</dbReference>
<evidence type="ECO:0000313" key="10">
    <source>
        <dbReference type="Proteomes" id="UP000287144"/>
    </source>
</evidence>
<organism evidence="9 10">
    <name type="scientific">Fusarium oligoseptatum</name>
    <dbReference type="NCBI Taxonomy" id="2604345"/>
    <lineage>
        <taxon>Eukaryota</taxon>
        <taxon>Fungi</taxon>
        <taxon>Dikarya</taxon>
        <taxon>Ascomycota</taxon>
        <taxon>Pezizomycotina</taxon>
        <taxon>Sordariomycetes</taxon>
        <taxon>Hypocreomycetidae</taxon>
        <taxon>Hypocreales</taxon>
        <taxon>Nectriaceae</taxon>
        <taxon>Fusarium</taxon>
        <taxon>Fusarium solani species complex</taxon>
    </lineage>
</organism>
<evidence type="ECO:0000256" key="7">
    <source>
        <dbReference type="SAM" id="MobiDB-lite"/>
    </source>
</evidence>
<keyword evidence="3 8" id="KW-0812">Transmembrane</keyword>
<comment type="subcellular location">
    <subcellularLocation>
        <location evidence="1">Membrane</location>
        <topology evidence="1">Multi-pass membrane protein</topology>
    </subcellularLocation>
</comment>
<accession>A0A428UDE4</accession>
<feature type="transmembrane region" description="Helical" evidence="8">
    <location>
        <begin position="230"/>
        <end position="250"/>
    </location>
</feature>
<dbReference type="GO" id="GO:0016020">
    <property type="term" value="C:membrane"/>
    <property type="evidence" value="ECO:0007669"/>
    <property type="project" value="UniProtKB-SubCell"/>
</dbReference>
<evidence type="ECO:0000256" key="6">
    <source>
        <dbReference type="ARBA" id="ARBA00023180"/>
    </source>
</evidence>
<feature type="transmembrane region" description="Helical" evidence="8">
    <location>
        <begin position="105"/>
        <end position="125"/>
    </location>
</feature>
<keyword evidence="10" id="KW-1185">Reference proteome</keyword>
<evidence type="ECO:0000313" key="9">
    <source>
        <dbReference type="EMBL" id="RSM12318.1"/>
    </source>
</evidence>
<evidence type="ECO:0000256" key="4">
    <source>
        <dbReference type="ARBA" id="ARBA00022989"/>
    </source>
</evidence>
<feature type="transmembrane region" description="Helical" evidence="8">
    <location>
        <begin position="192"/>
        <end position="210"/>
    </location>
</feature>
<evidence type="ECO:0008006" key="11">
    <source>
        <dbReference type="Google" id="ProtNLM"/>
    </source>
</evidence>
<reference evidence="9 10" key="1">
    <citation type="submission" date="2017-06" db="EMBL/GenBank/DDBJ databases">
        <title>Comparative genomic analysis of Ambrosia Fusariam Clade fungi.</title>
        <authorList>
            <person name="Stajich J.E."/>
            <person name="Carrillo J."/>
            <person name="Kijimoto T."/>
            <person name="Eskalen A."/>
            <person name="O'Donnell K."/>
            <person name="Kasson M."/>
        </authorList>
    </citation>
    <scope>NUCLEOTIDE SEQUENCE [LARGE SCALE GENOMIC DNA]</scope>
    <source>
        <strain evidence="9 10">NRRL62579</strain>
    </source>
</reference>
<gene>
    <name evidence="9" type="ORF">CEP52_002535</name>
</gene>
<feature type="transmembrane region" description="Helical" evidence="8">
    <location>
        <begin position="454"/>
        <end position="475"/>
    </location>
</feature>
<dbReference type="AlphaFoldDB" id="A0A428UDE4"/>
<keyword evidence="5 8" id="KW-0472">Membrane</keyword>
<dbReference type="InterPro" id="IPR036259">
    <property type="entry name" value="MFS_trans_sf"/>
</dbReference>
<dbReference type="EMBL" id="NKCK01000014">
    <property type="protein sequence ID" value="RSM12318.1"/>
    <property type="molecule type" value="Genomic_DNA"/>
</dbReference>
<name>A0A428UDE4_9HYPO</name>
<keyword evidence="6" id="KW-0325">Glycoprotein</keyword>
<proteinExistence type="predicted"/>
<evidence type="ECO:0000256" key="3">
    <source>
        <dbReference type="ARBA" id="ARBA00022692"/>
    </source>
</evidence>
<evidence type="ECO:0000256" key="5">
    <source>
        <dbReference type="ARBA" id="ARBA00023136"/>
    </source>
</evidence>
<dbReference type="SUPFAM" id="SSF103473">
    <property type="entry name" value="MFS general substrate transporter"/>
    <property type="match status" value="1"/>
</dbReference>
<evidence type="ECO:0000256" key="8">
    <source>
        <dbReference type="SAM" id="Phobius"/>
    </source>
</evidence>
<dbReference type="Proteomes" id="UP000287144">
    <property type="component" value="Unassembled WGS sequence"/>
</dbReference>
<feature type="transmembrane region" description="Helical" evidence="8">
    <location>
        <begin position="157"/>
        <end position="180"/>
    </location>
</feature>
<keyword evidence="4 8" id="KW-1133">Transmembrane helix</keyword>
<feature type="transmembrane region" description="Helical" evidence="8">
    <location>
        <begin position="131"/>
        <end position="150"/>
    </location>
</feature>
<dbReference type="Pfam" id="PF07690">
    <property type="entry name" value="MFS_1"/>
    <property type="match status" value="1"/>
</dbReference>
<feature type="compositionally biased region" description="Polar residues" evidence="7">
    <location>
        <begin position="32"/>
        <end position="41"/>
    </location>
</feature>
<dbReference type="PANTHER" id="PTHR43791:SF103">
    <property type="entry name" value="MAJOR FACILITATOR SUPERFAMILY (MFS) PROFILE DOMAIN-CONTAINING PROTEIN-RELATED"/>
    <property type="match status" value="1"/>
</dbReference>
<feature type="transmembrane region" description="Helical" evidence="8">
    <location>
        <begin position="337"/>
        <end position="356"/>
    </location>
</feature>
<dbReference type="Gene3D" id="1.20.1250.20">
    <property type="entry name" value="MFS general substrate transporter like domains"/>
    <property type="match status" value="1"/>
</dbReference>
<feature type="region of interest" description="Disordered" evidence="7">
    <location>
        <begin position="1"/>
        <end position="41"/>
    </location>
</feature>
<protein>
    <recommendedName>
        <fullName evidence="11">Major facilitator superfamily transporter</fullName>
    </recommendedName>
</protein>
<evidence type="ECO:0000256" key="2">
    <source>
        <dbReference type="ARBA" id="ARBA00022448"/>
    </source>
</evidence>
<evidence type="ECO:0000256" key="1">
    <source>
        <dbReference type="ARBA" id="ARBA00004141"/>
    </source>
</evidence>
<comment type="caution">
    <text evidence="9">The sequence shown here is derived from an EMBL/GenBank/DDBJ whole genome shotgun (WGS) entry which is preliminary data.</text>
</comment>
<dbReference type="GO" id="GO:0022857">
    <property type="term" value="F:transmembrane transporter activity"/>
    <property type="evidence" value="ECO:0007669"/>
    <property type="project" value="InterPro"/>
</dbReference>
<dbReference type="InterPro" id="IPR011701">
    <property type="entry name" value="MFS"/>
</dbReference>
<keyword evidence="2" id="KW-0813">Transport</keyword>
<feature type="transmembrane region" description="Helical" evidence="8">
    <location>
        <begin position="363"/>
        <end position="382"/>
    </location>
</feature>